<evidence type="ECO:0000256" key="2">
    <source>
        <dbReference type="SAM" id="MobiDB-lite"/>
    </source>
</evidence>
<dbReference type="AlphaFoldDB" id="A0A448Z9A0"/>
<protein>
    <recommendedName>
        <fullName evidence="3">Isochorismatase-like domain-containing protein</fullName>
    </recommendedName>
</protein>
<comment type="similarity">
    <text evidence="1">Belongs to the isochorismatase family.</text>
</comment>
<sequence length="477" mass="54832">MTTTTNKKQSHDRSEPTAVIVTEGEQREPDSISSRQRSSWVPSIVEIPAQPENSIPSLTTLSSERQRQHLQRPGLRSKSNGRRRNRKQRSKMNKKQERITNVVLVVVGVRFESENYWMEDCPAILREDFPHFRRNLKNTIGLCRQMQRQQLQDMNGVSHPANVTKIIHLHSVQKRSQEWKTFRAPSSRSPTKPEIYPTNDQKQDNSVSMQHPNIERKIERCGYSPSLVDSYNNYEANERCKLNGEDAVCPQQGELLIPSPSWSSSGEILLLDALRKIAATGNQKKLQLPAMKHCRSHSHGCHGCDYDNGDKTFLNQGKTQIKNNNGKNNTIVLVCGLVTSVCVLNTAMVCREEGYRTFIIEDACADRGRERHDRVIEELHTQLQQQHYSSLPHRVSNKHKNGNKTSNVVELLTSYRDLVRFFSPPQARQQKQHQGRVRSSSAPVVPASRLSYQRNNPHHYHRPRERDEDCLVSFLER</sequence>
<feature type="region of interest" description="Disordered" evidence="2">
    <location>
        <begin position="180"/>
        <end position="208"/>
    </location>
</feature>
<organism evidence="4 5">
    <name type="scientific">Pseudo-nitzschia multistriata</name>
    <dbReference type="NCBI Taxonomy" id="183589"/>
    <lineage>
        <taxon>Eukaryota</taxon>
        <taxon>Sar</taxon>
        <taxon>Stramenopiles</taxon>
        <taxon>Ochrophyta</taxon>
        <taxon>Bacillariophyta</taxon>
        <taxon>Bacillariophyceae</taxon>
        <taxon>Bacillariophycidae</taxon>
        <taxon>Bacillariales</taxon>
        <taxon>Bacillariaceae</taxon>
        <taxon>Pseudo-nitzschia</taxon>
    </lineage>
</organism>
<dbReference type="SUPFAM" id="SSF52499">
    <property type="entry name" value="Isochorismatase-like hydrolases"/>
    <property type="match status" value="1"/>
</dbReference>
<feature type="region of interest" description="Disordered" evidence="2">
    <location>
        <begin position="425"/>
        <end position="468"/>
    </location>
</feature>
<evidence type="ECO:0000259" key="3">
    <source>
        <dbReference type="Pfam" id="PF00857"/>
    </source>
</evidence>
<reference evidence="4 5" key="1">
    <citation type="submission" date="2019-01" db="EMBL/GenBank/DDBJ databases">
        <authorList>
            <person name="Ferrante I. M."/>
        </authorList>
    </citation>
    <scope>NUCLEOTIDE SEQUENCE [LARGE SCALE GENOMIC DNA]</scope>
    <source>
        <strain evidence="4 5">B856</strain>
    </source>
</reference>
<proteinExistence type="inferred from homology"/>
<dbReference type="Pfam" id="PF00857">
    <property type="entry name" value="Isochorismatase"/>
    <property type="match status" value="1"/>
</dbReference>
<dbReference type="Proteomes" id="UP000291116">
    <property type="component" value="Unassembled WGS sequence"/>
</dbReference>
<evidence type="ECO:0000313" key="4">
    <source>
        <dbReference type="EMBL" id="VEU38584.1"/>
    </source>
</evidence>
<feature type="region of interest" description="Disordered" evidence="2">
    <location>
        <begin position="1"/>
        <end position="96"/>
    </location>
</feature>
<dbReference type="InterPro" id="IPR000868">
    <property type="entry name" value="Isochorismatase-like_dom"/>
</dbReference>
<evidence type="ECO:0000313" key="5">
    <source>
        <dbReference type="Proteomes" id="UP000291116"/>
    </source>
</evidence>
<feature type="domain" description="Isochorismatase-like" evidence="3">
    <location>
        <begin position="331"/>
        <end position="380"/>
    </location>
</feature>
<gene>
    <name evidence="4" type="ORF">PSNMU_V1.4_AUG-EV-PASAV3_0054070</name>
</gene>
<dbReference type="EMBL" id="CAACVS010000175">
    <property type="protein sequence ID" value="VEU38584.1"/>
    <property type="molecule type" value="Genomic_DNA"/>
</dbReference>
<feature type="compositionally biased region" description="Polar residues" evidence="2">
    <location>
        <begin position="198"/>
        <end position="208"/>
    </location>
</feature>
<feature type="compositionally biased region" description="Polar residues" evidence="2">
    <location>
        <begin position="31"/>
        <end position="41"/>
    </location>
</feature>
<accession>A0A448Z9A0</accession>
<name>A0A448Z9A0_9STRA</name>
<keyword evidence="5" id="KW-1185">Reference proteome</keyword>
<dbReference type="OrthoDB" id="1739143at2759"/>
<feature type="compositionally biased region" description="Low complexity" evidence="2">
    <location>
        <begin position="437"/>
        <end position="449"/>
    </location>
</feature>
<feature type="compositionally biased region" description="Basic residues" evidence="2">
    <location>
        <begin position="79"/>
        <end position="93"/>
    </location>
</feature>
<dbReference type="InterPro" id="IPR036380">
    <property type="entry name" value="Isochorismatase-like_sf"/>
</dbReference>
<feature type="compositionally biased region" description="Polar residues" evidence="2">
    <location>
        <begin position="51"/>
        <end position="63"/>
    </location>
</feature>
<evidence type="ECO:0000256" key="1">
    <source>
        <dbReference type="ARBA" id="ARBA00006336"/>
    </source>
</evidence>
<dbReference type="Gene3D" id="3.40.50.850">
    <property type="entry name" value="Isochorismatase-like"/>
    <property type="match status" value="1"/>
</dbReference>